<reference evidence="1 2" key="1">
    <citation type="submission" date="2019-08" db="EMBL/GenBank/DDBJ databases">
        <title>Formosa sediminis sp. nov., isolated from marine sediment.</title>
        <authorList>
            <person name="Cao W.R."/>
        </authorList>
    </citation>
    <scope>NUCLEOTIDE SEQUENCE [LARGE SCALE GENOMIC DNA]</scope>
    <source>
        <strain evidence="1 2">1494</strain>
    </source>
</reference>
<dbReference type="EMBL" id="VSFC01000056">
    <property type="protein sequence ID" value="TYA52670.1"/>
    <property type="molecule type" value="Genomic_DNA"/>
</dbReference>
<evidence type="ECO:0000313" key="1">
    <source>
        <dbReference type="EMBL" id="TYA52670.1"/>
    </source>
</evidence>
<dbReference type="InterPro" id="IPR026341">
    <property type="entry name" value="T9SS_type_B"/>
</dbReference>
<accession>A0A5D0G253</accession>
<dbReference type="NCBIfam" id="TIGR04131">
    <property type="entry name" value="Bac_Flav_CTERM"/>
    <property type="match status" value="1"/>
</dbReference>
<dbReference type="AlphaFoldDB" id="A0A5D0G253"/>
<gene>
    <name evidence="1" type="ORF">FVF61_12130</name>
</gene>
<organism evidence="1 2">
    <name type="scientific">Formosa maritima</name>
    <dbReference type="NCBI Taxonomy" id="2592046"/>
    <lineage>
        <taxon>Bacteria</taxon>
        <taxon>Pseudomonadati</taxon>
        <taxon>Bacteroidota</taxon>
        <taxon>Flavobacteriia</taxon>
        <taxon>Flavobacteriales</taxon>
        <taxon>Flavobacteriaceae</taxon>
        <taxon>Formosa</taxon>
    </lineage>
</organism>
<comment type="caution">
    <text evidence="1">The sequence shown here is derived from an EMBL/GenBank/DDBJ whole genome shotgun (WGS) entry which is preliminary data.</text>
</comment>
<dbReference type="Proteomes" id="UP000324550">
    <property type="component" value="Unassembled WGS sequence"/>
</dbReference>
<dbReference type="OrthoDB" id="9765926at2"/>
<name>A0A5D0G253_9FLAO</name>
<sequence length="73" mass="8772">MFGIENQYDAKIFIYDRYGKLLKQLSPTGPGWDEMYNGELLPSKEYWFTFYYKEIGESNGAQKQFRSHFTLKR</sequence>
<proteinExistence type="predicted"/>
<keyword evidence="2" id="KW-1185">Reference proteome</keyword>
<protein>
    <submittedName>
        <fullName evidence="1">T9SS type B sorting domain-containing protein</fullName>
    </submittedName>
</protein>
<evidence type="ECO:0000313" key="2">
    <source>
        <dbReference type="Proteomes" id="UP000324550"/>
    </source>
</evidence>